<feature type="compositionally biased region" description="Basic and acidic residues" evidence="1">
    <location>
        <begin position="90"/>
        <end position="113"/>
    </location>
</feature>
<gene>
    <name evidence="2" type="ORF">GA0070610_2221</name>
</gene>
<sequence>MTAPPSPGDLLLVDGRASVQFAGDRALTFRVVSVCDQPTYAGWIWLTGYVLNRRGEATDKREIYVQLAGLRSAMGSPAPRRPRTTRSYASRRDQGDGAAARDRSGLCARADAR</sequence>
<reference evidence="2 3" key="1">
    <citation type="submission" date="2016-06" db="EMBL/GenBank/DDBJ databases">
        <authorList>
            <person name="Kjaerup R.B."/>
            <person name="Dalgaard T.S."/>
            <person name="Juul-Madsen H.R."/>
        </authorList>
    </citation>
    <scope>NUCLEOTIDE SEQUENCE [LARGE SCALE GENOMIC DNA]</scope>
    <source>
        <strain evidence="2 3">DSM 43913</strain>
    </source>
</reference>
<feature type="region of interest" description="Disordered" evidence="1">
    <location>
        <begin position="74"/>
        <end position="113"/>
    </location>
</feature>
<keyword evidence="3" id="KW-1185">Reference proteome</keyword>
<dbReference type="GeneID" id="95805878"/>
<organism evidence="2 3">
    <name type="scientific">Micromonospora echinofusca</name>
    <dbReference type="NCBI Taxonomy" id="47858"/>
    <lineage>
        <taxon>Bacteria</taxon>
        <taxon>Bacillati</taxon>
        <taxon>Actinomycetota</taxon>
        <taxon>Actinomycetes</taxon>
        <taxon>Micromonosporales</taxon>
        <taxon>Micromonosporaceae</taxon>
        <taxon>Micromonospora</taxon>
    </lineage>
</organism>
<protein>
    <submittedName>
        <fullName evidence="2">Uncharacterized protein</fullName>
    </submittedName>
</protein>
<dbReference type="AlphaFoldDB" id="A0A1C5G7W1"/>
<evidence type="ECO:0000313" key="2">
    <source>
        <dbReference type="EMBL" id="SCG15969.1"/>
    </source>
</evidence>
<name>A0A1C5G7W1_MICEH</name>
<dbReference type="RefSeq" id="WP_231926057.1">
    <property type="nucleotide sequence ID" value="NZ_LT607733.1"/>
</dbReference>
<accession>A0A1C5G7W1</accession>
<dbReference type="Proteomes" id="UP000198251">
    <property type="component" value="Chromosome I"/>
</dbReference>
<evidence type="ECO:0000313" key="3">
    <source>
        <dbReference type="Proteomes" id="UP000198251"/>
    </source>
</evidence>
<evidence type="ECO:0000256" key="1">
    <source>
        <dbReference type="SAM" id="MobiDB-lite"/>
    </source>
</evidence>
<dbReference type="EMBL" id="LT607733">
    <property type="protein sequence ID" value="SCG15969.1"/>
    <property type="molecule type" value="Genomic_DNA"/>
</dbReference>
<proteinExistence type="predicted"/>